<keyword evidence="3 9" id="KW-0602">Photosynthesis</keyword>
<evidence type="ECO:0000256" key="8">
    <source>
        <dbReference type="ARBA" id="ARBA00023136"/>
    </source>
</evidence>
<dbReference type="InterPro" id="IPR000549">
    <property type="entry name" value="PSI_PsaG/PsaK"/>
</dbReference>
<dbReference type="InterPro" id="IPR017492">
    <property type="entry name" value="PSI_PsaK"/>
</dbReference>
<gene>
    <name evidence="10" type="primary">psaK2</name>
    <name evidence="9" type="synonym">psaK</name>
</gene>
<dbReference type="Pfam" id="PF01241">
    <property type="entry name" value="PSI_PSAK"/>
    <property type="match status" value="1"/>
</dbReference>
<evidence type="ECO:0000256" key="6">
    <source>
        <dbReference type="ARBA" id="ARBA00022989"/>
    </source>
</evidence>
<dbReference type="SMR" id="A0AAT9GVE1"/>
<protein>
    <recommendedName>
        <fullName evidence="9">Photosystem I reaction center subunit PsaK</fullName>
    </recommendedName>
    <alternativeName>
        <fullName evidence="9">Photosystem I subunit X</fullName>
    </alternativeName>
</protein>
<dbReference type="NCBIfam" id="TIGR03049">
    <property type="entry name" value="PS_I_psaK"/>
    <property type="match status" value="1"/>
</dbReference>
<comment type="similarity">
    <text evidence="2 9">Belongs to the PsaG/PsaK family.</text>
</comment>
<dbReference type="GO" id="GO:0031676">
    <property type="term" value="C:plasma membrane-derived thylakoid membrane"/>
    <property type="evidence" value="ECO:0007669"/>
    <property type="project" value="UniProtKB-SubCell"/>
</dbReference>
<accession>A0AAT9GVE1</accession>
<proteinExistence type="inferred from homology"/>
<dbReference type="GO" id="GO:0015979">
    <property type="term" value="P:photosynthesis"/>
    <property type="evidence" value="ECO:0007669"/>
    <property type="project" value="UniProtKB-UniRule"/>
</dbReference>
<keyword evidence="4 9" id="KW-0812">Transmembrane</keyword>
<dbReference type="GO" id="GO:0009522">
    <property type="term" value="C:photosystem I"/>
    <property type="evidence" value="ECO:0007669"/>
    <property type="project" value="UniProtKB-KW"/>
</dbReference>
<dbReference type="AlphaFoldDB" id="A0AAT9GVE1"/>
<evidence type="ECO:0000256" key="2">
    <source>
        <dbReference type="ARBA" id="ARBA00006458"/>
    </source>
</evidence>
<evidence type="ECO:0000256" key="5">
    <source>
        <dbReference type="ARBA" id="ARBA00022836"/>
    </source>
</evidence>
<dbReference type="Gene3D" id="1.20.860.20">
    <property type="entry name" value="Photosystem I PsaK, reaction centre"/>
    <property type="match status" value="1"/>
</dbReference>
<evidence type="ECO:0000256" key="7">
    <source>
        <dbReference type="ARBA" id="ARBA00023078"/>
    </source>
</evidence>
<dbReference type="SUPFAM" id="SSF81563">
    <property type="entry name" value="Photosystem I reaction center subunit X, PsaK"/>
    <property type="match status" value="1"/>
</dbReference>
<evidence type="ECO:0000256" key="1">
    <source>
        <dbReference type="ARBA" id="ARBA00004141"/>
    </source>
</evidence>
<organism evidence="10">
    <name type="scientific">Acaryochloris sp. NBRC 102871</name>
    <dbReference type="NCBI Taxonomy" id="3139767"/>
    <lineage>
        <taxon>Bacteria</taxon>
        <taxon>Bacillati</taxon>
        <taxon>Cyanobacteriota</taxon>
        <taxon>Cyanophyceae</taxon>
        <taxon>Acaryochloridales</taxon>
        <taxon>Acaryochloridaceae</taxon>
        <taxon>Acaryochloris</taxon>
    </lineage>
</organism>
<comment type="subcellular location">
    <subcellularLocation>
        <location evidence="9">Cellular thylakoid membrane</location>
        <topology evidence="9">Multi-pass membrane protein</topology>
    </subcellularLocation>
    <subcellularLocation>
        <location evidence="1">Membrane</location>
        <topology evidence="1">Multi-pass membrane protein</topology>
    </subcellularLocation>
</comment>
<evidence type="ECO:0000313" key="10">
    <source>
        <dbReference type="EMBL" id="BFJ90118.1"/>
    </source>
</evidence>
<name>A0AAT9GVE1_9CYAN</name>
<dbReference type="InterPro" id="IPR035982">
    <property type="entry name" value="PSI_centre_PsaK_sf"/>
</dbReference>
<evidence type="ECO:0000256" key="4">
    <source>
        <dbReference type="ARBA" id="ARBA00022692"/>
    </source>
</evidence>
<dbReference type="HAMAP" id="MF_00474">
    <property type="entry name" value="PSI_PsaK"/>
    <property type="match status" value="1"/>
</dbReference>
<keyword evidence="7 9" id="KW-0793">Thylakoid</keyword>
<keyword evidence="8 9" id="KW-0472">Membrane</keyword>
<keyword evidence="6 9" id="KW-1133">Transmembrane helix</keyword>
<dbReference type="InterPro" id="IPR037101">
    <property type="entry name" value="PSI_PsaK_bact"/>
</dbReference>
<evidence type="ECO:0000256" key="3">
    <source>
        <dbReference type="ARBA" id="ARBA00022531"/>
    </source>
</evidence>
<dbReference type="EMBL" id="LC810511">
    <property type="protein sequence ID" value="BFJ90118.1"/>
    <property type="molecule type" value="Genomic_DNA"/>
</dbReference>
<sequence>MHPILLTTFESHPWTVNTGILMLFINLLMVFLGRYAIKYPGQGPALPIGVPDSMKDFGVPEMLATGVFAHWIGAGMILGLRSAGAL</sequence>
<reference evidence="10" key="1">
    <citation type="journal article" date="2024" name="Photosyn. Res.">
        <title>Presence of low-energy chlorophylls d in photosystem I trimer and monomer cores isolated from Acaryochloris sp. NBRC 102871.</title>
        <authorList>
            <person name="Nagao R."/>
            <person name="Yamamoto H."/>
            <person name="Ogawa H."/>
            <person name="Ito H."/>
            <person name="Yamamoto Y."/>
            <person name="Suzuki T."/>
            <person name="Kato K."/>
            <person name="Nakajima Y."/>
            <person name="Dohmae N."/>
            <person name="Shen J.-R."/>
        </authorList>
    </citation>
    <scope>NUCLEOTIDE SEQUENCE</scope>
</reference>
<evidence type="ECO:0000256" key="9">
    <source>
        <dbReference type="HAMAP-Rule" id="MF_00474"/>
    </source>
</evidence>
<keyword evidence="5 9" id="KW-0603">Photosystem I</keyword>
<feature type="transmembrane region" description="Helical" evidence="9">
    <location>
        <begin position="57"/>
        <end position="80"/>
    </location>
</feature>
<feature type="transmembrane region" description="Helical" evidence="9">
    <location>
        <begin position="20"/>
        <end position="37"/>
    </location>
</feature>